<dbReference type="PROSITE" id="PS00061">
    <property type="entry name" value="ADH_SHORT"/>
    <property type="match status" value="1"/>
</dbReference>
<dbReference type="InterPro" id="IPR057326">
    <property type="entry name" value="KR_dom"/>
</dbReference>
<evidence type="ECO:0000256" key="2">
    <source>
        <dbReference type="ARBA" id="ARBA00023002"/>
    </source>
</evidence>
<dbReference type="RefSeq" id="WP_106774628.1">
    <property type="nucleotide sequence ID" value="NZ_PXYK01000027.1"/>
</dbReference>
<dbReference type="SUPFAM" id="SSF51735">
    <property type="entry name" value="NAD(P)-binding Rossmann-fold domains"/>
    <property type="match status" value="1"/>
</dbReference>
<evidence type="ECO:0000256" key="3">
    <source>
        <dbReference type="ARBA" id="ARBA00023027"/>
    </source>
</evidence>
<dbReference type="OrthoDB" id="7157698at2"/>
<dbReference type="GO" id="GO:0016491">
    <property type="term" value="F:oxidoreductase activity"/>
    <property type="evidence" value="ECO:0007669"/>
    <property type="project" value="UniProtKB-KW"/>
</dbReference>
<dbReference type="PRINTS" id="PR00081">
    <property type="entry name" value="GDHRDH"/>
</dbReference>
<dbReference type="InterPro" id="IPR036291">
    <property type="entry name" value="NAD(P)-bd_dom_sf"/>
</dbReference>
<keyword evidence="3" id="KW-0520">NAD</keyword>
<feature type="domain" description="Ketoreductase" evidence="4">
    <location>
        <begin position="11"/>
        <end position="196"/>
    </location>
</feature>
<comment type="similarity">
    <text evidence="1">Belongs to the short-chain dehydrogenases/reductases (SDR) family.</text>
</comment>
<evidence type="ECO:0000256" key="1">
    <source>
        <dbReference type="ARBA" id="ARBA00006484"/>
    </source>
</evidence>
<dbReference type="PANTHER" id="PTHR24321:SF8">
    <property type="entry name" value="ESTRADIOL 17-BETA-DEHYDROGENASE 8-RELATED"/>
    <property type="match status" value="1"/>
</dbReference>
<dbReference type="CDD" id="cd05233">
    <property type="entry name" value="SDR_c"/>
    <property type="match status" value="1"/>
</dbReference>
<keyword evidence="6" id="KW-1185">Reference proteome</keyword>
<sequence length="264" mass="27579">MSDPNARNEGTRAIVTGGAQGIGFAVAKQLVAEGCKALALVGRSGEKGAAAVAELERLGAEALFIGADVSEPANCARAVAEATERFGTINGLVNAAASSARGSLTETTPELFDFLFNTNVRGPFFLMQGVVKGLLQARAPGSIVNVLSMSAHAGQSFLTPYSSSKGALAVLTKNVAASYRKNRIRCNAVLPGWMDTEGEDAVQRKFHDAPDNWLELAEADQPMGQLVKPHQLAALITYMISPQSGVMTGALVDYDQNVAGVVGE</sequence>
<dbReference type="SMART" id="SM00822">
    <property type="entry name" value="PKS_KR"/>
    <property type="match status" value="1"/>
</dbReference>
<name>A0A2P7RZB0_9HYPH</name>
<reference evidence="5 6" key="1">
    <citation type="submission" date="2018-03" db="EMBL/GenBank/DDBJ databases">
        <title>The draft genome of Mesorhizobium sp. 6GN-30.</title>
        <authorList>
            <person name="Liu L."/>
            <person name="Li L."/>
            <person name="Wang T."/>
            <person name="Zhang X."/>
            <person name="Liang L."/>
        </authorList>
    </citation>
    <scope>NUCLEOTIDE SEQUENCE [LARGE SCALE GENOMIC DNA]</scope>
    <source>
        <strain evidence="5 6">6GN30</strain>
    </source>
</reference>
<dbReference type="Pfam" id="PF13561">
    <property type="entry name" value="adh_short_C2"/>
    <property type="match status" value="1"/>
</dbReference>
<protein>
    <submittedName>
        <fullName evidence="5">Short-chain dehydrogenase</fullName>
    </submittedName>
</protein>
<organism evidence="5 6">
    <name type="scientific">Kumtagia ephedrae</name>
    <dbReference type="NCBI Taxonomy" id="2116701"/>
    <lineage>
        <taxon>Bacteria</taxon>
        <taxon>Pseudomonadati</taxon>
        <taxon>Pseudomonadota</taxon>
        <taxon>Alphaproteobacteria</taxon>
        <taxon>Hyphomicrobiales</taxon>
        <taxon>Phyllobacteriaceae</taxon>
        <taxon>Kumtagia</taxon>
    </lineage>
</organism>
<dbReference type="InterPro" id="IPR020904">
    <property type="entry name" value="Sc_DH/Rdtase_CS"/>
</dbReference>
<dbReference type="FunFam" id="3.40.50.720:FF:000084">
    <property type="entry name" value="Short-chain dehydrogenase reductase"/>
    <property type="match status" value="1"/>
</dbReference>
<keyword evidence="2" id="KW-0560">Oxidoreductase</keyword>
<dbReference type="InterPro" id="IPR002347">
    <property type="entry name" value="SDR_fam"/>
</dbReference>
<dbReference type="Gene3D" id="3.40.50.720">
    <property type="entry name" value="NAD(P)-binding Rossmann-like Domain"/>
    <property type="match status" value="1"/>
</dbReference>
<dbReference type="PANTHER" id="PTHR24321">
    <property type="entry name" value="DEHYDROGENASES, SHORT CHAIN"/>
    <property type="match status" value="1"/>
</dbReference>
<proteinExistence type="inferred from homology"/>
<evidence type="ECO:0000313" key="6">
    <source>
        <dbReference type="Proteomes" id="UP000241229"/>
    </source>
</evidence>
<dbReference type="NCBIfam" id="NF004847">
    <property type="entry name" value="PRK06198.1"/>
    <property type="match status" value="1"/>
</dbReference>
<dbReference type="EMBL" id="PXYK01000027">
    <property type="protein sequence ID" value="PSJ55578.1"/>
    <property type="molecule type" value="Genomic_DNA"/>
</dbReference>
<accession>A0A2P7RZB0</accession>
<dbReference type="PRINTS" id="PR00080">
    <property type="entry name" value="SDRFAMILY"/>
</dbReference>
<dbReference type="Proteomes" id="UP000241229">
    <property type="component" value="Unassembled WGS sequence"/>
</dbReference>
<gene>
    <name evidence="5" type="ORF">C7I84_23360</name>
</gene>
<comment type="caution">
    <text evidence="5">The sequence shown here is derived from an EMBL/GenBank/DDBJ whole genome shotgun (WGS) entry which is preliminary data.</text>
</comment>
<evidence type="ECO:0000259" key="4">
    <source>
        <dbReference type="SMART" id="SM00822"/>
    </source>
</evidence>
<evidence type="ECO:0000313" key="5">
    <source>
        <dbReference type="EMBL" id="PSJ55578.1"/>
    </source>
</evidence>
<dbReference type="AlphaFoldDB" id="A0A2P7RZB0"/>